<proteinExistence type="predicted"/>
<dbReference type="Gene3D" id="1.10.357.10">
    <property type="entry name" value="Tetracycline Repressor, domain 2"/>
    <property type="match status" value="1"/>
</dbReference>
<dbReference type="Proteomes" id="UP000256269">
    <property type="component" value="Unassembled WGS sequence"/>
</dbReference>
<evidence type="ECO:0000313" key="4">
    <source>
        <dbReference type="EMBL" id="REH51686.1"/>
    </source>
</evidence>
<dbReference type="GO" id="GO:0000976">
    <property type="term" value="F:transcription cis-regulatory region binding"/>
    <property type="evidence" value="ECO:0007669"/>
    <property type="project" value="TreeGrafter"/>
</dbReference>
<dbReference type="PANTHER" id="PTHR30055:SF223">
    <property type="entry name" value="HTH-TYPE TRANSCRIPTIONAL REGULATOR UIDR"/>
    <property type="match status" value="1"/>
</dbReference>
<sequence>MTRPLRADSERTVRAILDAANRVLAADPGASLQQIADEAGVARTTVHRRFANREALMEALVQDMLEQMESVIDDSRPETAPPLVALHEMSAGYIRLKSRWRVGAVTEADVHQDVVERIKAKNRAMFQRLADAGVIAADTDLEWAVRAYFALLHEAVERRAATGSEPDTLAALVTSTLVGGLREPVSPA</sequence>
<evidence type="ECO:0000313" key="5">
    <source>
        <dbReference type="Proteomes" id="UP000256269"/>
    </source>
</evidence>
<dbReference type="Pfam" id="PF00440">
    <property type="entry name" value="TetR_N"/>
    <property type="match status" value="1"/>
</dbReference>
<dbReference type="EMBL" id="QUNO01000003">
    <property type="protein sequence ID" value="REH51686.1"/>
    <property type="molecule type" value="Genomic_DNA"/>
</dbReference>
<keyword evidence="5" id="KW-1185">Reference proteome</keyword>
<feature type="DNA-binding region" description="H-T-H motif" evidence="2">
    <location>
        <begin position="31"/>
        <end position="50"/>
    </location>
</feature>
<dbReference type="InterPro" id="IPR009057">
    <property type="entry name" value="Homeodomain-like_sf"/>
</dbReference>
<comment type="caution">
    <text evidence="4">The sequence shown here is derived from an EMBL/GenBank/DDBJ whole genome shotgun (WGS) entry which is preliminary data.</text>
</comment>
<dbReference type="PROSITE" id="PS50977">
    <property type="entry name" value="HTH_TETR_2"/>
    <property type="match status" value="1"/>
</dbReference>
<name>A0A3E0HZJ0_9PSEU</name>
<organism evidence="4 5">
    <name type="scientific">Kutzneria buriramensis</name>
    <dbReference type="NCBI Taxonomy" id="1045776"/>
    <lineage>
        <taxon>Bacteria</taxon>
        <taxon>Bacillati</taxon>
        <taxon>Actinomycetota</taxon>
        <taxon>Actinomycetes</taxon>
        <taxon>Pseudonocardiales</taxon>
        <taxon>Pseudonocardiaceae</taxon>
        <taxon>Kutzneria</taxon>
    </lineage>
</organism>
<evidence type="ECO:0000259" key="3">
    <source>
        <dbReference type="PROSITE" id="PS50977"/>
    </source>
</evidence>
<dbReference type="SUPFAM" id="SSF46689">
    <property type="entry name" value="Homeodomain-like"/>
    <property type="match status" value="1"/>
</dbReference>
<feature type="domain" description="HTH tetR-type" evidence="3">
    <location>
        <begin position="10"/>
        <end position="68"/>
    </location>
</feature>
<reference evidence="4 5" key="1">
    <citation type="submission" date="2018-08" db="EMBL/GenBank/DDBJ databases">
        <title>Genomic Encyclopedia of Archaeal and Bacterial Type Strains, Phase II (KMG-II): from individual species to whole genera.</title>
        <authorList>
            <person name="Goeker M."/>
        </authorList>
    </citation>
    <scope>NUCLEOTIDE SEQUENCE [LARGE SCALE GENOMIC DNA]</scope>
    <source>
        <strain evidence="4 5">DSM 45791</strain>
    </source>
</reference>
<dbReference type="RefSeq" id="WP_246014905.1">
    <property type="nucleotide sequence ID" value="NZ_CP144375.1"/>
</dbReference>
<dbReference type="InterPro" id="IPR050109">
    <property type="entry name" value="HTH-type_TetR-like_transc_reg"/>
</dbReference>
<evidence type="ECO:0000256" key="1">
    <source>
        <dbReference type="ARBA" id="ARBA00023125"/>
    </source>
</evidence>
<evidence type="ECO:0000256" key="2">
    <source>
        <dbReference type="PROSITE-ProRule" id="PRU00335"/>
    </source>
</evidence>
<dbReference type="InterPro" id="IPR001647">
    <property type="entry name" value="HTH_TetR"/>
</dbReference>
<protein>
    <submittedName>
        <fullName evidence="4">Regulatory TetR family protein</fullName>
    </submittedName>
</protein>
<gene>
    <name evidence="4" type="ORF">BCF44_103135</name>
</gene>
<dbReference type="AlphaFoldDB" id="A0A3E0HZJ0"/>
<keyword evidence="1 2" id="KW-0238">DNA-binding</keyword>
<dbReference type="GO" id="GO:0003700">
    <property type="term" value="F:DNA-binding transcription factor activity"/>
    <property type="evidence" value="ECO:0007669"/>
    <property type="project" value="TreeGrafter"/>
</dbReference>
<accession>A0A3E0HZJ0</accession>
<dbReference type="PANTHER" id="PTHR30055">
    <property type="entry name" value="HTH-TYPE TRANSCRIPTIONAL REGULATOR RUTR"/>
    <property type="match status" value="1"/>
</dbReference>